<feature type="compositionally biased region" description="Low complexity" evidence="1">
    <location>
        <begin position="167"/>
        <end position="177"/>
    </location>
</feature>
<feature type="compositionally biased region" description="Polar residues" evidence="1">
    <location>
        <begin position="141"/>
        <end position="150"/>
    </location>
</feature>
<evidence type="ECO:0000313" key="2">
    <source>
        <dbReference type="EMBL" id="KAA8496316.1"/>
    </source>
</evidence>
<accession>A0A5J4YYC3</accession>
<gene>
    <name evidence="2" type="ORF">FVE85_0045</name>
</gene>
<dbReference type="Proteomes" id="UP000324585">
    <property type="component" value="Unassembled WGS sequence"/>
</dbReference>
<feature type="region of interest" description="Disordered" evidence="1">
    <location>
        <begin position="56"/>
        <end position="128"/>
    </location>
</feature>
<organism evidence="2 3">
    <name type="scientific">Porphyridium purpureum</name>
    <name type="common">Red alga</name>
    <name type="synonym">Porphyridium cruentum</name>
    <dbReference type="NCBI Taxonomy" id="35688"/>
    <lineage>
        <taxon>Eukaryota</taxon>
        <taxon>Rhodophyta</taxon>
        <taxon>Bangiophyceae</taxon>
        <taxon>Porphyridiales</taxon>
        <taxon>Porphyridiaceae</taxon>
        <taxon>Porphyridium</taxon>
    </lineage>
</organism>
<evidence type="ECO:0000256" key="1">
    <source>
        <dbReference type="SAM" id="MobiDB-lite"/>
    </source>
</evidence>
<feature type="region of interest" description="Disordered" evidence="1">
    <location>
        <begin position="141"/>
        <end position="239"/>
    </location>
</feature>
<dbReference type="EMBL" id="VRMN01000002">
    <property type="protein sequence ID" value="KAA8496316.1"/>
    <property type="molecule type" value="Genomic_DNA"/>
</dbReference>
<reference evidence="3" key="1">
    <citation type="journal article" date="2019" name="Nat. Commun.">
        <title>Expansion of phycobilisome linker gene families in mesophilic red algae.</title>
        <authorList>
            <person name="Lee J."/>
            <person name="Kim D."/>
            <person name="Bhattacharya D."/>
            <person name="Yoon H.S."/>
        </authorList>
    </citation>
    <scope>NUCLEOTIDE SEQUENCE [LARGE SCALE GENOMIC DNA]</scope>
    <source>
        <strain evidence="3">CCMP 1328</strain>
    </source>
</reference>
<feature type="compositionally biased region" description="Basic and acidic residues" evidence="1">
    <location>
        <begin position="288"/>
        <end position="298"/>
    </location>
</feature>
<feature type="region of interest" description="Disordered" evidence="1">
    <location>
        <begin position="254"/>
        <end position="315"/>
    </location>
</feature>
<keyword evidence="3" id="KW-1185">Reference proteome</keyword>
<dbReference type="AlphaFoldDB" id="A0A5J4YYC3"/>
<proteinExistence type="predicted"/>
<feature type="region of interest" description="Disordered" evidence="1">
    <location>
        <begin position="654"/>
        <end position="673"/>
    </location>
</feature>
<comment type="caution">
    <text evidence="2">The sequence shown here is derived from an EMBL/GenBank/DDBJ whole genome shotgun (WGS) entry which is preliminary data.</text>
</comment>
<protein>
    <submittedName>
        <fullName evidence="2">Uncharacterized protein</fullName>
    </submittedName>
</protein>
<name>A0A5J4YYC3_PORPP</name>
<feature type="compositionally biased region" description="Low complexity" evidence="1">
    <location>
        <begin position="658"/>
        <end position="671"/>
    </location>
</feature>
<sequence length="693" mass="76306">MLYRRNRVYCICFRIKRECFPTYLGTWTGIRLCRAWLEGQDRRRVERQVLRVGRRKGRCRRQASVSGQMEQEHAGTPGSKTRTRKPSTKAAEADAGTVGRKKRARTSGGEVGGSLSTSVSIEKRSEPYEATRQRMLALACSTAQRTGSQTAKDHPGTGLAQVDDAHSNTSSSSRSNRLAGGRQTVDVVAVPQSNTGLVSRLDSCESADTAARTNTAAQDERARATEEPQSARNAPGDPLASETLQSALMQRGTPHIDGELSNAGRSAVSGARNVQDGSSHDTSGAHADITRTETEPHGNVDAMEPRPSQLRRSRGSVCDMSTRNLFRTGLLPLCSGTSPYYFENARKTWDAGSESGSSVVPPLETFELLCALKAGGTSLCSSSENFMDMHSDLDKAKGVLRELRFTLRAVLQIMVRRARSAMHEMFHHTFQIDPGTGTSGAVDMVKQVFGYPAIAKAFELHKVRSLFSSHDQIVMKWRKKLVKVIVHGILALCVSKPSNPFWPRSRTTHGRLQAHAPTPLQAYAATTATEASPYGLSREAIRCLMRYEIICMEILRTVACALQSDTGSRSAEVECDGEEYIRVHDTPMPAQRTIEWPWDTPIEWSAFANTTCEIPIGHEKVVMQLEQIRMKLQVLDRGTAQKNMDLMKTLEEMNGQMSDSSLSSRTRLSLDPDNETTIKSGLATVVDARLLDD</sequence>
<evidence type="ECO:0000313" key="3">
    <source>
        <dbReference type="Proteomes" id="UP000324585"/>
    </source>
</evidence>